<evidence type="ECO:0000313" key="1">
    <source>
        <dbReference type="EMBL" id="MFC4257798.1"/>
    </source>
</evidence>
<keyword evidence="2" id="KW-1185">Reference proteome</keyword>
<dbReference type="EMBL" id="JBHSDI010000001">
    <property type="protein sequence ID" value="MFC4257798.1"/>
    <property type="molecule type" value="Genomic_DNA"/>
</dbReference>
<protein>
    <submittedName>
        <fullName evidence="1">Uncharacterized protein</fullName>
    </submittedName>
</protein>
<proteinExistence type="predicted"/>
<sequence>MHDDTLPPVVSGRYHFTPGMDPEQSSEASLRVVVRVDVDGPEALDHLSVEVVRRFPAVTAHGVARVTADRARDRDRILEADLYYLDGDANLLPGRRLVFEASGLQAGGQPTFTLSFADRRGLGSYPLWFRSRYFDPIEFEVDRVENAGPVVHQYRTDAHPNRPSDLPANTLTLANVYEQAGFSTGVSADSGPIPLVEAGADGAWSDSEMHNAMVTYWSRFADRPQWALWVLYASLHEQGEMLGGVMFDDIGPHHRQGTAVFTESFINNPPLDDPAPQAWRERMQFWTAIHEMGHAFNLAHSWQKALGDPWMPLTNRIEPRSFMNYPFNVEGGEDAFFSDFRFRFTDEERLFMRHAPRRFVQMGHSDWFQNHGFEAPGDTEGGSPWQLQLRPNREVNAYAFLEPVVMELKLTNLSPGDRSVDPDLLAFGNDVMLFVQRDGAPLRRWRNMTTRCYRATTMRLARGESIYGCHNISCSTGGWLIDEPGFYKVQAALEVDGRILVSNIQRLYVAPPAQPEENRLAPDYFSEDVARALVFHGVPALPGAMSLLRELAARCPENPAALHAALAFSAPDLRDYKVLDDEGADRFRVRCHRARLGDVAVLQRDTLLSSAGRAADTFGHIAYFRALEDLADALYRHGDQQGARGVRQAAVDTMKQRAVSSWVIRRAEDHLGQF</sequence>
<evidence type="ECO:0000313" key="2">
    <source>
        <dbReference type="Proteomes" id="UP001595798"/>
    </source>
</evidence>
<comment type="caution">
    <text evidence="1">The sequence shown here is derived from an EMBL/GenBank/DDBJ whole genome shotgun (WGS) entry which is preliminary data.</text>
</comment>
<dbReference type="Proteomes" id="UP001595798">
    <property type="component" value="Unassembled WGS sequence"/>
</dbReference>
<organism evidence="1 2">
    <name type="scientific">Marinobacter lacisalsi</name>
    <dbReference type="NCBI Taxonomy" id="475979"/>
    <lineage>
        <taxon>Bacteria</taxon>
        <taxon>Pseudomonadati</taxon>
        <taxon>Pseudomonadota</taxon>
        <taxon>Gammaproteobacteria</taxon>
        <taxon>Pseudomonadales</taxon>
        <taxon>Marinobacteraceae</taxon>
        <taxon>Marinobacter</taxon>
    </lineage>
</organism>
<dbReference type="SUPFAM" id="SSF55486">
    <property type="entry name" value="Metalloproteases ('zincins'), catalytic domain"/>
    <property type="match status" value="2"/>
</dbReference>
<name>A0ABV8QDV2_9GAMM</name>
<gene>
    <name evidence="1" type="ORF">ACFOZ5_01995</name>
</gene>
<accession>A0ABV8QDV2</accession>
<reference evidence="2" key="1">
    <citation type="journal article" date="2019" name="Int. J. Syst. Evol. Microbiol.">
        <title>The Global Catalogue of Microorganisms (GCM) 10K type strain sequencing project: providing services to taxonomists for standard genome sequencing and annotation.</title>
        <authorList>
            <consortium name="The Broad Institute Genomics Platform"/>
            <consortium name="The Broad Institute Genome Sequencing Center for Infectious Disease"/>
            <person name="Wu L."/>
            <person name="Ma J."/>
        </authorList>
    </citation>
    <scope>NUCLEOTIDE SEQUENCE [LARGE SCALE GENOMIC DNA]</scope>
    <source>
        <strain evidence="2">CECT 7297</strain>
    </source>
</reference>
<dbReference type="RefSeq" id="WP_379885056.1">
    <property type="nucleotide sequence ID" value="NZ_JBHSDI010000001.1"/>
</dbReference>